<dbReference type="EMBL" id="JAZGSY010000031">
    <property type="protein sequence ID" value="KAL1842861.1"/>
    <property type="molecule type" value="Genomic_DNA"/>
</dbReference>
<sequence>MLLTTFAKAIAATCMAALPVARASPASVGLDPGKEKDMVPILMCNEDKGRGWCDESLREVHKCYNLPDRVYHNLAWFIVQKDGYNCWVFREPCEDIWYCDLKWPCAVAGPVNASTGLGYAPGEWGWTDNAVSFDCIPKGDLGGVFGLKTVL</sequence>
<keyword evidence="3" id="KW-1185">Reference proteome</keyword>
<evidence type="ECO:0000313" key="3">
    <source>
        <dbReference type="Proteomes" id="UP001583172"/>
    </source>
</evidence>
<reference evidence="2 3" key="1">
    <citation type="journal article" date="2024" name="Commun. Biol.">
        <title>Comparative genomic analysis of thermophilic fungi reveals convergent evolutionary adaptations and gene losses.</title>
        <authorList>
            <person name="Steindorff A.S."/>
            <person name="Aguilar-Pontes M.V."/>
            <person name="Robinson A.J."/>
            <person name="Andreopoulos B."/>
            <person name="LaButti K."/>
            <person name="Kuo A."/>
            <person name="Mondo S."/>
            <person name="Riley R."/>
            <person name="Otillar R."/>
            <person name="Haridas S."/>
            <person name="Lipzen A."/>
            <person name="Grimwood J."/>
            <person name="Schmutz J."/>
            <person name="Clum A."/>
            <person name="Reid I.D."/>
            <person name="Moisan M.C."/>
            <person name="Butler G."/>
            <person name="Nguyen T.T.M."/>
            <person name="Dewar K."/>
            <person name="Conant G."/>
            <person name="Drula E."/>
            <person name="Henrissat B."/>
            <person name="Hansel C."/>
            <person name="Singer S."/>
            <person name="Hutchinson M.I."/>
            <person name="de Vries R.P."/>
            <person name="Natvig D.O."/>
            <person name="Powell A.J."/>
            <person name="Tsang A."/>
            <person name="Grigoriev I.V."/>
        </authorList>
    </citation>
    <scope>NUCLEOTIDE SEQUENCE [LARGE SCALE GENOMIC DNA]</scope>
    <source>
        <strain evidence="2 3">CBS 620.91</strain>
    </source>
</reference>
<comment type="caution">
    <text evidence="2">The sequence shown here is derived from an EMBL/GenBank/DDBJ whole genome shotgun (WGS) entry which is preliminary data.</text>
</comment>
<feature type="signal peptide" evidence="1">
    <location>
        <begin position="1"/>
        <end position="23"/>
    </location>
</feature>
<name>A0ABR3VMW1_HUMIN</name>
<gene>
    <name evidence="2" type="ORF">VTJ49DRAFT_4028</name>
</gene>
<dbReference type="Proteomes" id="UP001583172">
    <property type="component" value="Unassembled WGS sequence"/>
</dbReference>
<protein>
    <submittedName>
        <fullName evidence="2">Uncharacterized protein</fullName>
    </submittedName>
</protein>
<evidence type="ECO:0000256" key="1">
    <source>
        <dbReference type="SAM" id="SignalP"/>
    </source>
</evidence>
<keyword evidence="1" id="KW-0732">Signal</keyword>
<organism evidence="2 3">
    <name type="scientific">Humicola insolens</name>
    <name type="common">Soft-rot fungus</name>
    <dbReference type="NCBI Taxonomy" id="85995"/>
    <lineage>
        <taxon>Eukaryota</taxon>
        <taxon>Fungi</taxon>
        <taxon>Dikarya</taxon>
        <taxon>Ascomycota</taxon>
        <taxon>Pezizomycotina</taxon>
        <taxon>Sordariomycetes</taxon>
        <taxon>Sordariomycetidae</taxon>
        <taxon>Sordariales</taxon>
        <taxon>Chaetomiaceae</taxon>
        <taxon>Mycothermus</taxon>
    </lineage>
</organism>
<feature type="chain" id="PRO_5047286591" evidence="1">
    <location>
        <begin position="24"/>
        <end position="151"/>
    </location>
</feature>
<evidence type="ECO:0000313" key="2">
    <source>
        <dbReference type="EMBL" id="KAL1842861.1"/>
    </source>
</evidence>
<accession>A0ABR3VMW1</accession>
<proteinExistence type="predicted"/>